<dbReference type="RefSeq" id="WP_066313747.1">
    <property type="nucleotide sequence ID" value="NZ_LQRT01000013.1"/>
</dbReference>
<keyword evidence="1" id="KW-0732">Signal</keyword>
<keyword evidence="3" id="KW-1185">Reference proteome</keyword>
<dbReference type="STRING" id="1642818.AWE51_04850"/>
<evidence type="ECO:0000313" key="3">
    <source>
        <dbReference type="Proteomes" id="UP000076715"/>
    </source>
</evidence>
<evidence type="ECO:0000313" key="2">
    <source>
        <dbReference type="EMBL" id="KZS40287.1"/>
    </source>
</evidence>
<evidence type="ECO:0000256" key="1">
    <source>
        <dbReference type="SAM" id="SignalP"/>
    </source>
</evidence>
<organism evidence="2 3">
    <name type="scientific">Aquimarina aggregata</name>
    <dbReference type="NCBI Taxonomy" id="1642818"/>
    <lineage>
        <taxon>Bacteria</taxon>
        <taxon>Pseudomonadati</taxon>
        <taxon>Bacteroidota</taxon>
        <taxon>Flavobacteriia</taxon>
        <taxon>Flavobacteriales</taxon>
        <taxon>Flavobacteriaceae</taxon>
        <taxon>Aquimarina</taxon>
    </lineage>
</organism>
<feature type="chain" id="PRO_5007841424" description="Peptidase S74 domain-containing protein" evidence="1">
    <location>
        <begin position="32"/>
        <end position="522"/>
    </location>
</feature>
<sequence>MKKINTSKSKFITANCLLFILWIASTLYVHAQTNYSSSTRKPGNVGYIKNSGGEGQYRNAAGRVVIFNPDGSRTTNENFYVSYTNNWWPNVKFEVQREGGAGTRNGMFMDTGHLYLIGDWDNNSNSENIIFGFNSNLRSRVSEKMRLTQNGFLALGTTTPKGMLHVNGDTYSKGHVYLYAYEGDGNSGTAYLQARDKSNSSNIGLQLRTQNVGNIVNALKINPNGNVGIGTTDPEQKLHVDGNTKINGSIQTNGNTYSKGNLSLFANEGENQSGTAYLQAKDESGRSSIGFQLRSQNTGNFINALKINPNGNIGVGTTEPTEKLEIQGNIKTSTGSAILLQKGVLSDQEGLYLIGDRDNTSENEDIIFGFDGNSRESIQEKMRLTDEGYLGIGTNTPSEKLEVLGKIKASSFVTSLQSFPDYVFEKDYKLQPLIEVKKYVEAHHHLPGMPSEKEVLKNGLDIREITVLSVEKIEELFLHTITQQTIIEEQKEITAKQQSFMISQQEIIKKLEQRIANLERSR</sequence>
<feature type="signal peptide" evidence="1">
    <location>
        <begin position="1"/>
        <end position="31"/>
    </location>
</feature>
<dbReference type="Proteomes" id="UP000076715">
    <property type="component" value="Unassembled WGS sequence"/>
</dbReference>
<protein>
    <recommendedName>
        <fullName evidence="4">Peptidase S74 domain-containing protein</fullName>
    </recommendedName>
</protein>
<dbReference type="OrthoDB" id="767035at2"/>
<dbReference type="AlphaFoldDB" id="A0A163A5S3"/>
<dbReference type="EMBL" id="LQRT01000013">
    <property type="protein sequence ID" value="KZS40287.1"/>
    <property type="molecule type" value="Genomic_DNA"/>
</dbReference>
<accession>A0A163A5S3</accession>
<proteinExistence type="predicted"/>
<comment type="caution">
    <text evidence="2">The sequence shown here is derived from an EMBL/GenBank/DDBJ whole genome shotgun (WGS) entry which is preliminary data.</text>
</comment>
<name>A0A163A5S3_9FLAO</name>
<gene>
    <name evidence="2" type="ORF">AWE51_04850</name>
</gene>
<evidence type="ECO:0008006" key="4">
    <source>
        <dbReference type="Google" id="ProtNLM"/>
    </source>
</evidence>
<reference evidence="2 3" key="1">
    <citation type="submission" date="2016-01" db="EMBL/GenBank/DDBJ databases">
        <title>The draft genome sequence of Aquimarina sp. RZW4-3-2.</title>
        <authorList>
            <person name="Wang Y."/>
        </authorList>
    </citation>
    <scope>NUCLEOTIDE SEQUENCE [LARGE SCALE GENOMIC DNA]</scope>
    <source>
        <strain evidence="2 3">RZW4-3-2</strain>
    </source>
</reference>